<dbReference type="Pfam" id="PF14765">
    <property type="entry name" value="PS-DH"/>
    <property type="match status" value="1"/>
</dbReference>
<feature type="domain" description="PKS/mFAS DH" evidence="13">
    <location>
        <begin position="3183"/>
        <end position="3455"/>
    </location>
</feature>
<dbReference type="InterPro" id="IPR042104">
    <property type="entry name" value="PKS_dehydratase_sf"/>
</dbReference>
<evidence type="ECO:0000256" key="7">
    <source>
        <dbReference type="ARBA" id="ARBA00022737"/>
    </source>
</evidence>
<dbReference type="GO" id="GO:0006633">
    <property type="term" value="P:fatty acid biosynthetic process"/>
    <property type="evidence" value="ECO:0007669"/>
    <property type="project" value="InterPro"/>
</dbReference>
<dbReference type="InterPro" id="IPR014030">
    <property type="entry name" value="Ketoacyl_synth_N"/>
</dbReference>
<dbReference type="InterPro" id="IPR020841">
    <property type="entry name" value="PKS_Beta-ketoAc_synthase_dom"/>
</dbReference>
<feature type="domain" description="Carrier" evidence="11">
    <location>
        <begin position="86"/>
        <end position="164"/>
    </location>
</feature>
<dbReference type="PROSITE" id="PS00606">
    <property type="entry name" value="KS3_1"/>
    <property type="match status" value="2"/>
</dbReference>
<feature type="domain" description="Carrier" evidence="11">
    <location>
        <begin position="1175"/>
        <end position="1251"/>
    </location>
</feature>
<dbReference type="PROSITE" id="PS52019">
    <property type="entry name" value="PKS_MFAS_DH"/>
    <property type="match status" value="1"/>
</dbReference>
<dbReference type="GO" id="GO:0004315">
    <property type="term" value="F:3-oxoacyl-[acyl-carrier-protein] synthase activity"/>
    <property type="evidence" value="ECO:0007669"/>
    <property type="project" value="InterPro"/>
</dbReference>
<dbReference type="KEGG" id="asla:NCTC11923_01861"/>
<dbReference type="InterPro" id="IPR013968">
    <property type="entry name" value="PKS_KR"/>
</dbReference>
<dbReference type="InterPro" id="IPR013217">
    <property type="entry name" value="Methyltransf_12"/>
</dbReference>
<dbReference type="SUPFAM" id="SSF53335">
    <property type="entry name" value="S-adenosyl-L-methionine-dependent methyltransferases"/>
    <property type="match status" value="1"/>
</dbReference>
<gene>
    <name evidence="14" type="primary">pksN</name>
    <name evidence="14" type="ORF">NCTC11923_01861</name>
</gene>
<dbReference type="PANTHER" id="PTHR43775">
    <property type="entry name" value="FATTY ACID SYNTHASE"/>
    <property type="match status" value="1"/>
</dbReference>
<comment type="pathway">
    <text evidence="2">Antibiotic biosynthesis.</text>
</comment>
<feature type="domain" description="Carrier" evidence="11">
    <location>
        <begin position="2376"/>
        <end position="2453"/>
    </location>
</feature>
<evidence type="ECO:0000313" key="14">
    <source>
        <dbReference type="EMBL" id="VEG75203.1"/>
    </source>
</evidence>
<dbReference type="Pfam" id="PF00109">
    <property type="entry name" value="ketoacyl-synt"/>
    <property type="match status" value="4"/>
</dbReference>
<dbReference type="Pfam" id="PF00550">
    <property type="entry name" value="PP-binding"/>
    <property type="match status" value="5"/>
</dbReference>
<feature type="active site" description="Proton acceptor; for dehydratase activity" evidence="9">
    <location>
        <position position="3212"/>
    </location>
</feature>
<dbReference type="Gene3D" id="1.10.1240.100">
    <property type="match status" value="2"/>
</dbReference>
<evidence type="ECO:0000259" key="13">
    <source>
        <dbReference type="PROSITE" id="PS52019"/>
    </source>
</evidence>
<evidence type="ECO:0000256" key="4">
    <source>
        <dbReference type="ARBA" id="ARBA00022490"/>
    </source>
</evidence>
<dbReference type="InterPro" id="IPR020806">
    <property type="entry name" value="PKS_PP-bd"/>
</dbReference>
<dbReference type="InterPro" id="IPR009081">
    <property type="entry name" value="PP-bd_ACP"/>
</dbReference>
<feature type="compositionally biased region" description="Basic and acidic residues" evidence="10">
    <location>
        <begin position="1146"/>
        <end position="1172"/>
    </location>
</feature>
<accession>A0A448KE51</accession>
<dbReference type="Gene3D" id="3.40.50.720">
    <property type="entry name" value="NAD(P)-binding Rossmann-like Domain"/>
    <property type="match status" value="2"/>
</dbReference>
<feature type="compositionally biased region" description="Basic and acidic residues" evidence="10">
    <location>
        <begin position="687"/>
        <end position="697"/>
    </location>
</feature>
<dbReference type="FunFam" id="3.40.47.10:FF:000019">
    <property type="entry name" value="Polyketide synthase type I"/>
    <property type="match status" value="2"/>
</dbReference>
<proteinExistence type="predicted"/>
<feature type="region of interest" description="Disordered" evidence="10">
    <location>
        <begin position="756"/>
        <end position="785"/>
    </location>
</feature>
<dbReference type="PROSITE" id="PS52004">
    <property type="entry name" value="KS3_2"/>
    <property type="match status" value="4"/>
</dbReference>
<feature type="region of interest" description="C-terminal hotdog fold" evidence="9">
    <location>
        <begin position="3312"/>
        <end position="3455"/>
    </location>
</feature>
<evidence type="ECO:0000259" key="12">
    <source>
        <dbReference type="PROSITE" id="PS52004"/>
    </source>
</evidence>
<dbReference type="GO" id="GO:0004312">
    <property type="term" value="F:fatty acid synthase activity"/>
    <property type="evidence" value="ECO:0007669"/>
    <property type="project" value="TreeGrafter"/>
</dbReference>
<feature type="active site" description="Proton donor; for dehydratase activity" evidence="9">
    <location>
        <position position="3373"/>
    </location>
</feature>
<dbReference type="InterPro" id="IPR036291">
    <property type="entry name" value="NAD(P)-bd_dom_sf"/>
</dbReference>
<reference evidence="14 15" key="1">
    <citation type="submission" date="2018-12" db="EMBL/GenBank/DDBJ databases">
        <authorList>
            <consortium name="Pathogen Informatics"/>
        </authorList>
    </citation>
    <scope>NUCLEOTIDE SEQUENCE [LARGE SCALE GENOMIC DNA]</scope>
    <source>
        <strain evidence="14 15">NCTC11923</strain>
    </source>
</reference>
<evidence type="ECO:0000256" key="6">
    <source>
        <dbReference type="ARBA" id="ARBA00022679"/>
    </source>
</evidence>
<dbReference type="InterPro" id="IPR032821">
    <property type="entry name" value="PKS_assoc"/>
</dbReference>
<dbReference type="InterPro" id="IPR029063">
    <property type="entry name" value="SAM-dependent_MTases_sf"/>
</dbReference>
<dbReference type="InterPro" id="IPR049552">
    <property type="entry name" value="PKS_DH_N"/>
</dbReference>
<dbReference type="GO" id="GO:0031177">
    <property type="term" value="F:phosphopantetheine binding"/>
    <property type="evidence" value="ECO:0007669"/>
    <property type="project" value="InterPro"/>
</dbReference>
<feature type="domain" description="Ketosynthase family 3 (KS3)" evidence="12">
    <location>
        <begin position="3995"/>
        <end position="4421"/>
    </location>
</feature>
<dbReference type="Gene3D" id="3.10.129.110">
    <property type="entry name" value="Polyketide synthase dehydratase"/>
    <property type="match status" value="1"/>
</dbReference>
<dbReference type="SMART" id="SM00825">
    <property type="entry name" value="PKS_KS"/>
    <property type="match status" value="4"/>
</dbReference>
<feature type="domain" description="Ketosynthase family 3 (KS3)" evidence="12">
    <location>
        <begin position="2521"/>
        <end position="2953"/>
    </location>
</feature>
<dbReference type="SUPFAM" id="SSF51735">
    <property type="entry name" value="NAD(P)-binding Rossmann-fold domains"/>
    <property type="match status" value="4"/>
</dbReference>
<evidence type="ECO:0000256" key="1">
    <source>
        <dbReference type="ARBA" id="ARBA00004496"/>
    </source>
</evidence>
<dbReference type="STRING" id="1278298.GCA_000428685_02017"/>
<dbReference type="SUPFAM" id="SSF47336">
    <property type="entry name" value="ACP-like"/>
    <property type="match status" value="6"/>
</dbReference>
<keyword evidence="7" id="KW-0677">Repeat</keyword>
<dbReference type="InterPro" id="IPR050091">
    <property type="entry name" value="PKS_NRPS_Biosynth_Enz"/>
</dbReference>
<feature type="domain" description="Ketosynthase family 3 (KS3)" evidence="12">
    <location>
        <begin position="1289"/>
        <end position="1714"/>
    </location>
</feature>
<dbReference type="PANTHER" id="PTHR43775:SF37">
    <property type="entry name" value="SI:DKEY-61P9.11"/>
    <property type="match status" value="1"/>
</dbReference>
<dbReference type="Gene3D" id="3.40.47.10">
    <property type="match status" value="4"/>
</dbReference>
<dbReference type="InterPro" id="IPR014031">
    <property type="entry name" value="Ketoacyl_synth_C"/>
</dbReference>
<feature type="domain" description="Carrier" evidence="11">
    <location>
        <begin position="2999"/>
        <end position="3073"/>
    </location>
</feature>
<feature type="domain" description="Ketosynthase family 3 (KS3)" evidence="12">
    <location>
        <begin position="187"/>
        <end position="594"/>
    </location>
</feature>
<feature type="domain" description="Carrier" evidence="11">
    <location>
        <begin position="3878"/>
        <end position="3952"/>
    </location>
</feature>
<organism evidence="14 15">
    <name type="scientific">Actinomyces slackii</name>
    <dbReference type="NCBI Taxonomy" id="52774"/>
    <lineage>
        <taxon>Bacteria</taxon>
        <taxon>Bacillati</taxon>
        <taxon>Actinomycetota</taxon>
        <taxon>Actinomycetes</taxon>
        <taxon>Actinomycetales</taxon>
        <taxon>Actinomycetaceae</taxon>
        <taxon>Actinomyces</taxon>
    </lineage>
</organism>
<dbReference type="SMART" id="SM00823">
    <property type="entry name" value="PKS_PP"/>
    <property type="match status" value="6"/>
</dbReference>
<dbReference type="InterPro" id="IPR049900">
    <property type="entry name" value="PKS_mFAS_DH"/>
</dbReference>
<dbReference type="PROSITE" id="PS50075">
    <property type="entry name" value="CARRIER"/>
    <property type="match status" value="6"/>
</dbReference>
<dbReference type="Gene3D" id="1.10.1200.10">
    <property type="entry name" value="ACP-like"/>
    <property type="match status" value="5"/>
</dbReference>
<dbReference type="Pfam" id="PF08242">
    <property type="entry name" value="Methyltransf_12"/>
    <property type="match status" value="1"/>
</dbReference>
<feature type="region of interest" description="Disordered" evidence="10">
    <location>
        <begin position="2349"/>
        <end position="2381"/>
    </location>
</feature>
<dbReference type="Pfam" id="PF21089">
    <property type="entry name" value="PKS_DH_N"/>
    <property type="match status" value="1"/>
</dbReference>
<feature type="region of interest" description="Disordered" evidence="10">
    <location>
        <begin position="1146"/>
        <end position="1176"/>
    </location>
</feature>
<dbReference type="SUPFAM" id="SSF53901">
    <property type="entry name" value="Thiolase-like"/>
    <property type="match status" value="4"/>
</dbReference>
<name>A0A448KE51_9ACTO</name>
<evidence type="ECO:0000256" key="5">
    <source>
        <dbReference type="ARBA" id="ARBA00022553"/>
    </source>
</evidence>
<feature type="region of interest" description="N-terminal hotdog fold" evidence="9">
    <location>
        <begin position="3183"/>
        <end position="3297"/>
    </location>
</feature>
<keyword evidence="6 14" id="KW-0808">Transferase</keyword>
<feature type="domain" description="Carrier" evidence="11">
    <location>
        <begin position="1"/>
        <end position="78"/>
    </location>
</feature>
<evidence type="ECO:0000256" key="10">
    <source>
        <dbReference type="SAM" id="MobiDB-lite"/>
    </source>
</evidence>
<keyword evidence="3" id="KW-0596">Phosphopantetheine</keyword>
<evidence type="ECO:0000256" key="2">
    <source>
        <dbReference type="ARBA" id="ARBA00004792"/>
    </source>
</evidence>
<feature type="compositionally biased region" description="Low complexity" evidence="10">
    <location>
        <begin position="3973"/>
        <end position="3989"/>
    </location>
</feature>
<dbReference type="Pfam" id="PF16197">
    <property type="entry name" value="KAsynt_C_assoc"/>
    <property type="match status" value="3"/>
</dbReference>
<dbReference type="Pfam" id="PF22336">
    <property type="entry name" value="RhiE-like_linker"/>
    <property type="match status" value="2"/>
</dbReference>
<dbReference type="SMART" id="SM00822">
    <property type="entry name" value="PKS_KR"/>
    <property type="match status" value="2"/>
</dbReference>
<evidence type="ECO:0000313" key="15">
    <source>
        <dbReference type="Proteomes" id="UP000276899"/>
    </source>
</evidence>
<feature type="region of interest" description="Disordered" evidence="10">
    <location>
        <begin position="3951"/>
        <end position="3994"/>
    </location>
</feature>
<dbReference type="Gene3D" id="3.30.70.3290">
    <property type="match status" value="1"/>
</dbReference>
<keyword evidence="4" id="KW-0963">Cytoplasm</keyword>
<dbReference type="InterPro" id="IPR036736">
    <property type="entry name" value="ACP-like_sf"/>
</dbReference>
<comment type="subcellular location">
    <subcellularLocation>
        <location evidence="1">Cytoplasm</location>
    </subcellularLocation>
</comment>
<evidence type="ECO:0000256" key="8">
    <source>
        <dbReference type="ARBA" id="ARBA00023268"/>
    </source>
</evidence>
<dbReference type="InterPro" id="IPR054514">
    <property type="entry name" value="RhiE-like_linker"/>
</dbReference>
<dbReference type="InterPro" id="IPR057326">
    <property type="entry name" value="KR_dom"/>
</dbReference>
<dbReference type="GO" id="GO:0005737">
    <property type="term" value="C:cytoplasm"/>
    <property type="evidence" value="ECO:0007669"/>
    <property type="project" value="UniProtKB-SubCell"/>
</dbReference>
<protein>
    <submittedName>
        <fullName evidence="14">Polyketide synthase PksN</fullName>
        <ecNumber evidence="14">2.3.1.-</ecNumber>
    </submittedName>
</protein>
<feature type="region of interest" description="Disordered" evidence="10">
    <location>
        <begin position="2458"/>
        <end position="2499"/>
    </location>
</feature>
<dbReference type="SMART" id="SM01294">
    <property type="entry name" value="PKS_PP_betabranch"/>
    <property type="match status" value="2"/>
</dbReference>
<keyword evidence="5" id="KW-0597">Phosphoprotein</keyword>
<dbReference type="EC" id="2.3.1.-" evidence="14"/>
<dbReference type="Pfam" id="PF08659">
    <property type="entry name" value="KR"/>
    <property type="match status" value="2"/>
</dbReference>
<keyword evidence="14" id="KW-0012">Acyltransferase</keyword>
<dbReference type="EMBL" id="LR134363">
    <property type="protein sequence ID" value="VEG75203.1"/>
    <property type="molecule type" value="Genomic_DNA"/>
</dbReference>
<dbReference type="InterPro" id="IPR018201">
    <property type="entry name" value="Ketoacyl_synth_AS"/>
</dbReference>
<feature type="region of interest" description="Disordered" evidence="10">
    <location>
        <begin position="679"/>
        <end position="707"/>
    </location>
</feature>
<dbReference type="InterPro" id="IPR020807">
    <property type="entry name" value="PKS_DH"/>
</dbReference>
<dbReference type="Proteomes" id="UP000276899">
    <property type="component" value="Chromosome"/>
</dbReference>
<dbReference type="InterPro" id="IPR049551">
    <property type="entry name" value="PKS_DH_C"/>
</dbReference>
<dbReference type="SMART" id="SM00826">
    <property type="entry name" value="PKS_DH"/>
    <property type="match status" value="1"/>
</dbReference>
<evidence type="ECO:0000256" key="3">
    <source>
        <dbReference type="ARBA" id="ARBA00022450"/>
    </source>
</evidence>
<dbReference type="InterPro" id="IPR016039">
    <property type="entry name" value="Thiolase-like"/>
</dbReference>
<sequence length="4486" mass="479633">MTPTPVLARLLSLFADITNGDEAEIDPSLPMAEQGLTSVLGVDLVDEINAEYGLTLGAEAIYDHPTLAGLSMAAEELLSADRMTMSPVRDSLFDVVERLAKVHLRQDVGPWDPARTWTDLGLNSVYSADLVDALNDELGISLSAEAISDFVTPGQLAGHIESLLSMPAPDDRLVDFTSDSTPAEEATVPVAIVGQSMRFADLDNVDALEAALWGADARNEGSITWRCDQAPSGFISTPDRFDAPFFGISAREARRMDPQQRLLLEEAYHAIEDYGHDPASLAGDRVGVFVGAKVGGYEDQVVGVDGPSSQALLGNEMSVLSGRLAHWFDTRGPCVTVDDSCTSSLAVLHMASESIRRGECELAIVAGVFVTSPRFQALAAEAGLLSTSGRCRPFREDADGMVLGDGVGVLVLKPLPSALADGDHVYAIVRASAMSHNGRAPSIMAPVTRSMRDMIVELYRDSETDVRSVRLMEAQGTGSPVGDSAELSALTAALTELGATPHSCVLGSTKSVLGHAVAASGMAAVAKVLASFRRGEAPGWVGGEADHRHLSSHDSPFVLGATPTRLASDGELPTRAGVNAYAFNGTNVHVILEQFKPARRSIGRERPQLIPVSGRTDEALRGNLAALAEWLATHDAALGDVAYTLQVGRQHHARRRAFVVDDCRTLRLQIEQALSQEGGMAPFWSSGDRRLDGERQGGSDPGNPDISADELTDVFRGYCGGATVDFERLHVSDHWQRLSLPGYRFDDHRYWIGGPTDMESASSAPHDAGPERSSVAPELSARELDEHERAHSALTAWAMQTLFAVLADAAGDWARGSTHTVDALADSVQVIDRHRQHFEHLVSMFVREGFMRTAGDHLQITASAQPMAALDERRQDIEREFVEAAIYTPLLALCFEHYPDILAGTRTSVEVLFPKVSDTPMSRLYTGNQMADLCNDLVAWQCVQHILDKVPAGRTIKMIEVGAGTGGTTRPVLEALNRWKDRIDYAYTDLSLAFSTWGAKKFQKDFPSVHFARLDISVDPGEQGFAYDDADIVIATNVIHATPDIRESTRNLHSLLRPGGVLVLNELTGCPDVYAMAAGLLDGWWLFRDPEVRIPESPLLDATHWSSVLSDGGFGPTTVLGPTVGRYGVSQNVMVAAKLASIRQELRRTPGRDDAGHRVDSPEAAQSRRDHGQSGSDALRATVLRSVVEAVEADVAGVDADTAFAELGVDSLIAPELVATLNSALGTQLSASVLFEHSTPNQLIEHLRNSGVEWDPGSWEVREAPTPTVGLVTPARQVHASLEPPAADDDPIAIIGMSGTFPDARDPEAYWNNIVKGRCSVRPVPRERWDVHAVYDPDPDRLDRTYCKVAGLIPDADLFDPLFFRMSGRDAQITDPQQRVFLEHAWKALEDAGYPPVSLGGTKCGVYVGCVANETPLLNELEGASADPGATVGSYSSVLAARISYLLDLHGPSISIDTACSSSLVALHLAVQSLRSGETDMALAGGVFVMPSARFHVAMSNMSLLSSAGACRPFDSRADGFVPGEGAGALVLKTVGAARRSGDRILAVIRGSALNHDGASNGFTAPSARAQTDLAEEVYRQAGIDVTSIGYAEAHGTGTRLGDAVEAESLTAAHRRFTAARTYCALGSVKASMGHAAAAAGVAGVIKVVQALRHATIPPTWHVNTPSDLMVWDESPFYFPEQATPWKVPEQGPRRATVSAFGLSGTNAHVLLEEAPTPEHADRDGSLEHVVVVSGHTETALRRNEEALLEWVERGDCDAAPQLEAIARTTQLNRTAHGHRVAVLASSTSELVTRLREHLQRGESEAVFAGQTMAQLSSIASLFSDRAGHDFLADLARRRRLEPLARAWVDGLDVPWAELHGEPLAPPVSLPPYRFDHINFQRRPSEPAGSVVYSTRHFEVKVPAWRPEPAPSSVESPRRLLLMGDESDIAAVRRHWPSTPIILVGQASEDELVPVGESWRISPRSAGDFDKLLAAQAGDVPIDVLNLWPLHAGSDASVDPAFGASLHLVGAAGRTSARVRRVVCVTRRGSVPQPFDDAAAAVGHSAALVAPEMTFTLLRVDGAASVGECVDHAVSEWAASDPEVLRRDGARFVPELAAPAAADEPIVIRRGAVCLVTGGMGALGRIVSRHLASTLAAHLVLVGRSAPTLETSEHLESLKSSGAASAVYLQADVSDVMAMREVVRSVRQQRGGVHAVVHAAGVLDSRPLSAMDERALESALKAKVEGVQVLDEVTRDEDLDSVILFSSASAVLGDFGLGGYGVANRFLDAFCEYRNHLRAQGARRGATVSIDWPFWEDGAMRAGGQRLHQQASGVVPLGTAEGLAIFDTVLARGISTAVVMPAVHDGAAPAPRADADHLPTVDTTGGAAEPARPETAGSESLREQVLNATARALGIEVERIDLEADLADYGFDSVSLKTHARRLTEELGIPVSPTVFFACGTMGEVLRLLVDQHGDQIEVPPASRAPERDADPADATDSLLGDAPAPVSNGHSDLRPGDLTDGLANDVAAVNPVMDVRDDASMPIAVVGMAARFPGAENTEEYWRNLVGGVDSIVEIPRDRWDWRDWYSPDGDREGRSVSKWGGFIDGVDEFDSRFFKISPLEAEMMDPQQRLLLQTAWAAIEDAGWMPESITGRRLGVFVGAQFHEYAQLLASAGLSRAQIGTGVEHSMLANRISYLLDARGPSEVVDTACSGALTAVHRAMRSLRSGETEIALVGGVSLMLTPQYHVLTTQMGVASPSGRCHTFGANADGYVRGEGVGVLTLKPLAQAIRDNDHVWGVLRGSAIGHGGHAHSFSAPNPRAQADLLLAAWDDAGVDAADIGYIEAHGTGTELGDPVEVEGLSTAFDESARRSGRAPAIGACGLGSVKTQIGHLEPAAGIAGLVKLILALRHHIIPGTLNALPRNPYLELEGSPFTVVDRSTVWPAPIIDGEPRRGGVSSFGFGGANAHVVVEEHRQEPPAGEPAGEVGDPRVVTLSARTDAQLRRSARHLADFLSRDFDRRLERVRVVLAECLGVPFSELDGDTALGDVGLDATSIASVVSRLRSQCGARPHGLVVGLDTTVAELAAGLPATVDLGDVAYTLAVGRAAHPRRYAVVVGSIDELVEQLEQFADGREAETLVGGSGDSDEEAAARDWLRGEDVDWSTYMSGRKVSLPTYSFEPSRHWFSGPEPVAGTVPDAPPTHPFAGSVNEREGVWTLTTTLRGGELFLRDHVVHGFRTLPGVAFLELARYAAGLHVGGTISVVKDLIWAKPLVVGPSPVELRSAASAGPGGTVSIEFTSDEGIHARARCLVSESAQPQQPLPIAAIRDRLTPFASGAQCYERLRGSGLEYGSSFQCLDEVWSAADEALARWTRAPQPASEQRGWILDPVTFDGALHTLLALVDQSSGNPSVPFSMGEVQIHAPLPSNGWAHATRRGQGAGHVPRFDLRITDGDGAVCVDVHDLALRQMAPVTDGSYGDPEVAIGDPSTTDGVLTFAPCWVPRDLGEAAQKDRPVQVLCVGEASRLRHMLEADMSMRTATVEDVFHACRDLVAQRNPGRLVIVTDRRDPVSEGLSGLARTSRLENPQLAVSVVQTDGLPDVERVRHEVSRGDDDVVVLHGADGRFRQSLREIELPAPSGRPFREGAIAVVTGGRGRIGRLLAEHLVGRGVAGVVLIGRHPADAESERWARQLGVPVMLEDANVTDRVATAAALGRARDRFGGLHVLVHAAGVVRDGALARKSDADWVDVVEPKVRGAEVLDELTARDDLDLFVLCSSCSGVLGNAGQADYSYANCRLDAFARQREELVELHRRSGHTVSIAWPLWQEGGMTVPGHVVDRLRQTLGMAPMPTAVGLEVFDAATLSNQTRVGVAFGDVSTLREKLLVEDQPRDLPDASLAADEDTLMRVVANFLRVDVSEMDVDEDITNYGVDSIMMISLMKAIERELGVIVEPGVLAEQATIRDMAGALSGMAHEGSVPETERSLSDPSSSPEAGLLSSAPSRSSEPRPAGVGGHDGRLAVIGMAGRFPGAATLDDYWRNLVDGRDVVTEIPSDRWPLDGFFSADKTAAQRSYSRWGGFLDDIYGFDAARYRITEADALAMDPTHRMLMELADELWADAGYDAAELAGSRTGVFIGGGESNYVNRTADRLLPEFERKMVVNTIPNMMAARLCDAFDVHGPAQVIDTACSSSLVAVHNACRAVLAGDCEQAIVGGIELLVDGYLHIALSKAEVLADDGICYVFDERAKGMVLGEGAGLLLIKPYDTAIRDGDNVRAVILGSAVNNDGRTMGLTVPSAEGQEEVLRRAYAAAGVSPASISYLEAHGSGTLLGDPIEIRAASKVLGEHGSGIGHCGVGSVKSNVGHLLRAAAMPSVVKVVLSLQYRQIPPTLHCENPHPRFRFSESPFRPVTELEPWHVPGGGARRAGVSSFGFGGTNAHLVLEEFNVPPGFVLRRRPHPAPSFSRKQFRLRAHDESVGAGKDEFERLLDAVRDGQLTVDEAFDKVEGLR</sequence>
<dbReference type="RefSeq" id="WP_026427036.1">
    <property type="nucleotide sequence ID" value="NZ_CBCRWE010000009.1"/>
</dbReference>
<evidence type="ECO:0000256" key="9">
    <source>
        <dbReference type="PROSITE-ProRule" id="PRU01363"/>
    </source>
</evidence>
<dbReference type="CDD" id="cd08953">
    <property type="entry name" value="KR_2_SDR_x"/>
    <property type="match status" value="2"/>
</dbReference>
<dbReference type="Gene3D" id="3.40.50.150">
    <property type="entry name" value="Vaccinia Virus protein VP39"/>
    <property type="match status" value="1"/>
</dbReference>
<evidence type="ECO:0000259" key="11">
    <source>
        <dbReference type="PROSITE" id="PS50075"/>
    </source>
</evidence>
<keyword evidence="15" id="KW-1185">Reference proteome</keyword>
<keyword evidence="8" id="KW-0511">Multifunctional enzyme</keyword>
<dbReference type="Pfam" id="PF02801">
    <property type="entry name" value="Ketoacyl-synt_C"/>
    <property type="match status" value="4"/>
</dbReference>
<dbReference type="CDD" id="cd00833">
    <property type="entry name" value="PKS"/>
    <property type="match status" value="4"/>
</dbReference>